<gene>
    <name evidence="2" type="ORF">BCL69_100753</name>
    <name evidence="1" type="ORF">SAMN05421882_1001130</name>
</gene>
<organism evidence="1 3">
    <name type="scientific">Nitrosomonas communis</name>
    <dbReference type="NCBI Taxonomy" id="44574"/>
    <lineage>
        <taxon>Bacteria</taxon>
        <taxon>Pseudomonadati</taxon>
        <taxon>Pseudomonadota</taxon>
        <taxon>Betaproteobacteria</taxon>
        <taxon>Nitrosomonadales</taxon>
        <taxon>Nitrosomonadaceae</taxon>
        <taxon>Nitrosomonas</taxon>
    </lineage>
</organism>
<dbReference type="Proteomes" id="UP000324176">
    <property type="component" value="Unassembled WGS sequence"/>
</dbReference>
<dbReference type="Proteomes" id="UP000183454">
    <property type="component" value="Unassembled WGS sequence"/>
</dbReference>
<dbReference type="EMBL" id="FNNH01000001">
    <property type="protein sequence ID" value="SDW00049.1"/>
    <property type="molecule type" value="Genomic_DNA"/>
</dbReference>
<evidence type="ECO:0000313" key="2">
    <source>
        <dbReference type="EMBL" id="TYP91892.1"/>
    </source>
</evidence>
<reference evidence="1 3" key="1">
    <citation type="submission" date="2016-10" db="EMBL/GenBank/DDBJ databases">
        <authorList>
            <person name="de Groot N.N."/>
        </authorList>
    </citation>
    <scope>NUCLEOTIDE SEQUENCE [LARGE SCALE GENOMIC DNA]</scope>
    <source>
        <strain evidence="1 3">Nm110</strain>
    </source>
</reference>
<dbReference type="AlphaFoldDB" id="A0A1H2Q0J9"/>
<accession>A0A1H2Q0J9</accession>
<sequence length="72" mass="8093">MHKLLRLIVILLALSPLTGCWLLAGAGAAGGAYEYKHKDQLDKLEADFKAGKMTRDEYLKRKQEIEKGSLLY</sequence>
<protein>
    <recommendedName>
        <fullName evidence="5">SHOCT domain-containing protein</fullName>
    </recommendedName>
</protein>
<dbReference type="OrthoDB" id="8550273at2"/>
<reference evidence="2 4" key="2">
    <citation type="submission" date="2019-07" db="EMBL/GenBank/DDBJ databases">
        <title>Active sludge and wastewater microbial communities from Klosterneuburg, Austria.</title>
        <authorList>
            <person name="Wagner M."/>
        </authorList>
    </citation>
    <scope>NUCLEOTIDE SEQUENCE [LARGE SCALE GENOMIC DNA]</scope>
    <source>
        <strain evidence="2 4">Nm2</strain>
    </source>
</reference>
<dbReference type="EMBL" id="VNHT01000007">
    <property type="protein sequence ID" value="TYP91892.1"/>
    <property type="molecule type" value="Genomic_DNA"/>
</dbReference>
<evidence type="ECO:0008006" key="5">
    <source>
        <dbReference type="Google" id="ProtNLM"/>
    </source>
</evidence>
<proteinExistence type="predicted"/>
<dbReference type="RefSeq" id="WP_144412997.1">
    <property type="nucleotide sequence ID" value="NZ_CP011451.1"/>
</dbReference>
<evidence type="ECO:0000313" key="1">
    <source>
        <dbReference type="EMBL" id="SDW00049.1"/>
    </source>
</evidence>
<evidence type="ECO:0000313" key="4">
    <source>
        <dbReference type="Proteomes" id="UP000324176"/>
    </source>
</evidence>
<evidence type="ECO:0000313" key="3">
    <source>
        <dbReference type="Proteomes" id="UP000183454"/>
    </source>
</evidence>
<name>A0A1H2Q0J9_9PROT</name>